<accession>A0A1Q2CNC9</accession>
<name>A0A1Q2CNC9_9ACTN</name>
<keyword evidence="1" id="KW-0812">Transmembrane</keyword>
<evidence type="ECO:0000256" key="1">
    <source>
        <dbReference type="SAM" id="Phobius"/>
    </source>
</evidence>
<dbReference type="KEGG" id="tes:BW730_09065"/>
<sequence length="340" mass="36168">MPTPAPPPLSLAPVRFQTPLSGLDSPVVLESEDGSVTVLELLARDEATTKVRLSRGDRVDPTYVQAAPLDLELGDFALTHLKSRPVRAYALPRGSTQTRHLLRVMALTALVGLVALGLVTLVLVSGLPDTAKALLVVALVTAAVAGPIVRARLRPSVRLSYRTAQGVYPLDALLSARPAAVAAAASVDAVKEEYGALLSDICYRIEHPALFDPADAAAKRLTLALIRWDGRGEDLDASEIGALAGEVRVAFDTARANAETIGMRHLPEAAVPDAQRALKAARLATSTRSPAERSTALRQVAAILSDLALYYLPSPKEAAQMVEGRRILALPGRLSQEERR</sequence>
<keyword evidence="3" id="KW-1185">Reference proteome</keyword>
<reference evidence="3" key="1">
    <citation type="submission" date="2017-02" db="EMBL/GenBank/DDBJ databases">
        <title>Tessaracoccus aquaemaris sp. nov., isolated from the intestine of a Korean rockfish, Sebastes schlegelii, in a marine aquaculture pond.</title>
        <authorList>
            <person name="Tak E.J."/>
            <person name="Bae J.-W."/>
        </authorList>
    </citation>
    <scope>NUCLEOTIDE SEQUENCE [LARGE SCALE GENOMIC DNA]</scope>
    <source>
        <strain evidence="3">NSG39</strain>
    </source>
</reference>
<feature type="transmembrane region" description="Helical" evidence="1">
    <location>
        <begin position="133"/>
        <end position="153"/>
    </location>
</feature>
<feature type="transmembrane region" description="Helical" evidence="1">
    <location>
        <begin position="101"/>
        <end position="127"/>
    </location>
</feature>
<dbReference type="AlphaFoldDB" id="A0A1Q2CNC9"/>
<proteinExistence type="predicted"/>
<gene>
    <name evidence="2" type="ORF">BW730_09065</name>
</gene>
<keyword evidence="1" id="KW-1133">Transmembrane helix</keyword>
<protein>
    <submittedName>
        <fullName evidence="2">Uncharacterized protein</fullName>
    </submittedName>
</protein>
<dbReference type="RefSeq" id="WP_077685948.1">
    <property type="nucleotide sequence ID" value="NZ_CP019606.1"/>
</dbReference>
<dbReference type="Proteomes" id="UP000188145">
    <property type="component" value="Chromosome"/>
</dbReference>
<keyword evidence="1" id="KW-0472">Membrane</keyword>
<organism evidence="2 3">
    <name type="scientific">Tessaracoccus aquimaris</name>
    <dbReference type="NCBI Taxonomy" id="1332264"/>
    <lineage>
        <taxon>Bacteria</taxon>
        <taxon>Bacillati</taxon>
        <taxon>Actinomycetota</taxon>
        <taxon>Actinomycetes</taxon>
        <taxon>Propionibacteriales</taxon>
        <taxon>Propionibacteriaceae</taxon>
        <taxon>Tessaracoccus</taxon>
    </lineage>
</organism>
<dbReference type="STRING" id="1332264.BW730_09065"/>
<evidence type="ECO:0000313" key="3">
    <source>
        <dbReference type="Proteomes" id="UP000188145"/>
    </source>
</evidence>
<dbReference type="EMBL" id="CP019606">
    <property type="protein sequence ID" value="AQP47621.1"/>
    <property type="molecule type" value="Genomic_DNA"/>
</dbReference>
<dbReference type="OrthoDB" id="3727470at2"/>
<evidence type="ECO:0000313" key="2">
    <source>
        <dbReference type="EMBL" id="AQP47621.1"/>
    </source>
</evidence>